<dbReference type="Pfam" id="PF01872">
    <property type="entry name" value="RibD_C"/>
    <property type="match status" value="1"/>
</dbReference>
<dbReference type="EMBL" id="AP011177">
    <property type="protein sequence ID" value="BAJ03169.1"/>
    <property type="molecule type" value="Genomic_DNA"/>
</dbReference>
<feature type="binding site" evidence="16">
    <location>
        <position position="53"/>
    </location>
    <ligand>
        <name>Zn(2+)</name>
        <dbReference type="ChEBI" id="CHEBI:29105"/>
        <note>catalytic</note>
    </ligand>
</feature>
<comment type="similarity">
    <text evidence="4 13">In the N-terminal section; belongs to the cytidine and deoxycytidylate deaminase family.</text>
</comment>
<dbReference type="InterPro" id="IPR024072">
    <property type="entry name" value="DHFR-like_dom_sf"/>
</dbReference>
<dbReference type="FunFam" id="3.40.140.10:FF:000025">
    <property type="entry name" value="Riboflavin biosynthesis protein RibD"/>
    <property type="match status" value="1"/>
</dbReference>
<dbReference type="InterPro" id="IPR004794">
    <property type="entry name" value="Eubact_RibD"/>
</dbReference>
<keyword evidence="8 13" id="KW-0378">Hydrolase</keyword>
<comment type="cofactor">
    <cofactor evidence="13 16">
        <name>Zn(2+)</name>
        <dbReference type="ChEBI" id="CHEBI:29105"/>
    </cofactor>
    <text evidence="13 16">Binds 1 zinc ion.</text>
</comment>
<evidence type="ECO:0000313" key="18">
    <source>
        <dbReference type="EMBL" id="BAJ03169.1"/>
    </source>
</evidence>
<evidence type="ECO:0000256" key="14">
    <source>
        <dbReference type="PIRSR" id="PIRSR006769-1"/>
    </source>
</evidence>
<dbReference type="PROSITE" id="PS00903">
    <property type="entry name" value="CYT_DCMP_DEAMINASES_1"/>
    <property type="match status" value="1"/>
</dbReference>
<dbReference type="RefSeq" id="WP_013052466.1">
    <property type="nucleotide sequence ID" value="NC_014012.1"/>
</dbReference>
<comment type="pathway">
    <text evidence="2 13">Cofactor biosynthesis; riboflavin biosynthesis; 5-amino-6-(D-ribitylamino)uracil from GTP: step 2/4.</text>
</comment>
<protein>
    <recommendedName>
        <fullName evidence="13">Riboflavin biosynthesis protein RibD</fullName>
    </recommendedName>
    <domain>
        <recommendedName>
            <fullName evidence="13">Diaminohydroxyphosphoribosylaminopyrimidine deaminase</fullName>
            <shortName evidence="13">DRAP deaminase</shortName>
            <ecNumber evidence="13">3.5.4.26</ecNumber>
        </recommendedName>
        <alternativeName>
            <fullName evidence="13">Riboflavin-specific deaminase</fullName>
        </alternativeName>
    </domain>
    <domain>
        <recommendedName>
            <fullName evidence="13">5-amino-6-(5-phosphoribosylamino)uracil reductase</fullName>
            <ecNumber evidence="13">1.1.1.193</ecNumber>
        </recommendedName>
        <alternativeName>
            <fullName evidence="13">HTP reductase</fullName>
        </alternativeName>
    </domain>
</protein>
<evidence type="ECO:0000256" key="13">
    <source>
        <dbReference type="PIRNR" id="PIRNR006769"/>
    </source>
</evidence>
<dbReference type="GO" id="GO:0008270">
    <property type="term" value="F:zinc ion binding"/>
    <property type="evidence" value="ECO:0007669"/>
    <property type="project" value="InterPro"/>
</dbReference>
<dbReference type="Gene3D" id="3.40.140.10">
    <property type="entry name" value="Cytidine Deaminase, domain 2"/>
    <property type="match status" value="1"/>
</dbReference>
<feature type="binding site" evidence="15">
    <location>
        <position position="208"/>
    </location>
    <ligand>
        <name>NADP(+)</name>
        <dbReference type="ChEBI" id="CHEBI:58349"/>
    </ligand>
</feature>
<dbReference type="eggNOG" id="COG1985">
    <property type="taxonomic scope" value="Bacteria"/>
</dbReference>
<evidence type="ECO:0000256" key="1">
    <source>
        <dbReference type="ARBA" id="ARBA00002151"/>
    </source>
</evidence>
<dbReference type="eggNOG" id="COG0117">
    <property type="taxonomic scope" value="Bacteria"/>
</dbReference>
<organism evidence="18 19">
    <name type="scientific">Shewanella violacea (strain JCM 10179 / CIP 106290 / LMG 19151 / DSS12)</name>
    <dbReference type="NCBI Taxonomy" id="637905"/>
    <lineage>
        <taxon>Bacteria</taxon>
        <taxon>Pseudomonadati</taxon>
        <taxon>Pseudomonadota</taxon>
        <taxon>Gammaproteobacteria</taxon>
        <taxon>Alteromonadales</taxon>
        <taxon>Shewanellaceae</taxon>
        <taxon>Shewanella</taxon>
    </lineage>
</organism>
<dbReference type="InterPro" id="IPR011549">
    <property type="entry name" value="RibD_C"/>
</dbReference>
<comment type="function">
    <text evidence="1 13">Converts 2,5-diamino-6-(ribosylamino)-4(3h)-pyrimidinone 5'-phosphate into 5-amino-6-(ribosylamino)-2,4(1h,3h)-pyrimidinedione 5'-phosphate.</text>
</comment>
<dbReference type="OrthoDB" id="9800865at2"/>
<name>D4ZAX4_SHEVD</name>
<dbReference type="PANTHER" id="PTHR38011:SF7">
    <property type="entry name" value="2,5-DIAMINO-6-RIBOSYLAMINO-4(3H)-PYRIMIDINONE 5'-PHOSPHATE REDUCTASE"/>
    <property type="match status" value="1"/>
</dbReference>
<evidence type="ECO:0000256" key="8">
    <source>
        <dbReference type="ARBA" id="ARBA00022801"/>
    </source>
</evidence>
<feature type="active site" description="Proton donor" evidence="14">
    <location>
        <position position="55"/>
    </location>
</feature>
<dbReference type="GO" id="GO:0008835">
    <property type="term" value="F:diaminohydroxyphosphoribosylaminopyrimidine deaminase activity"/>
    <property type="evidence" value="ECO:0007669"/>
    <property type="project" value="UniProtKB-EC"/>
</dbReference>
<dbReference type="AlphaFoldDB" id="D4ZAX4"/>
<keyword evidence="6 13" id="KW-0686">Riboflavin biosynthesis</keyword>
<dbReference type="GO" id="GO:0050661">
    <property type="term" value="F:NADP binding"/>
    <property type="evidence" value="ECO:0007669"/>
    <property type="project" value="InterPro"/>
</dbReference>
<dbReference type="Proteomes" id="UP000002350">
    <property type="component" value="Chromosome"/>
</dbReference>
<proteinExistence type="inferred from homology"/>
<feature type="binding site" evidence="15">
    <location>
        <position position="241"/>
    </location>
    <ligand>
        <name>NADP(+)</name>
        <dbReference type="ChEBI" id="CHEBI:58349"/>
    </ligand>
</feature>
<feature type="binding site" evidence="15">
    <location>
        <position position="204"/>
    </location>
    <ligand>
        <name>NADP(+)</name>
        <dbReference type="ChEBI" id="CHEBI:58349"/>
    </ligand>
</feature>
<feature type="binding site" evidence="15">
    <location>
        <position position="178"/>
    </location>
    <ligand>
        <name>NADP(+)</name>
        <dbReference type="ChEBI" id="CHEBI:58349"/>
    </ligand>
</feature>
<keyword evidence="7 13" id="KW-0479">Metal-binding</keyword>
<evidence type="ECO:0000256" key="12">
    <source>
        <dbReference type="ARBA" id="ARBA00023268"/>
    </source>
</evidence>
<dbReference type="GO" id="GO:0008703">
    <property type="term" value="F:5-amino-6-(5-phosphoribosylamino)uracil reductase activity"/>
    <property type="evidence" value="ECO:0007669"/>
    <property type="project" value="UniProtKB-EC"/>
</dbReference>
<dbReference type="InterPro" id="IPR002734">
    <property type="entry name" value="RibDG_C"/>
</dbReference>
<dbReference type="InterPro" id="IPR002125">
    <property type="entry name" value="CMP_dCMP_dom"/>
</dbReference>
<comment type="similarity">
    <text evidence="5 13">In the C-terminal section; belongs to the HTP reductase family.</text>
</comment>
<feature type="binding site" evidence="15">
    <location>
        <position position="162"/>
    </location>
    <ligand>
        <name>NADP(+)</name>
        <dbReference type="ChEBI" id="CHEBI:58349"/>
    </ligand>
</feature>
<evidence type="ECO:0000259" key="17">
    <source>
        <dbReference type="PROSITE" id="PS51747"/>
    </source>
</evidence>
<dbReference type="NCBIfam" id="TIGR00326">
    <property type="entry name" value="eubact_ribD"/>
    <property type="match status" value="1"/>
</dbReference>
<evidence type="ECO:0000313" key="19">
    <source>
        <dbReference type="Proteomes" id="UP000002350"/>
    </source>
</evidence>
<dbReference type="NCBIfam" id="TIGR00227">
    <property type="entry name" value="ribD_Cterm"/>
    <property type="match status" value="1"/>
</dbReference>
<reference evidence="19" key="1">
    <citation type="journal article" date="2010" name="Mol. Biosyst.">
        <title>Complete genome sequence and comparative analysis of Shewanella violacea, a psychrophilic and piezophilic bacterium from deep sea floor sediments.</title>
        <authorList>
            <person name="Aono E."/>
            <person name="Baba T."/>
            <person name="Ara T."/>
            <person name="Nishi T."/>
            <person name="Nakamichi T."/>
            <person name="Inamoto E."/>
            <person name="Toyonaga H."/>
            <person name="Hasegawa M."/>
            <person name="Takai Y."/>
            <person name="Okumura Y."/>
            <person name="Baba M."/>
            <person name="Tomita M."/>
            <person name="Kato C."/>
            <person name="Oshima T."/>
            <person name="Nakasone K."/>
            <person name="Mori H."/>
        </authorList>
    </citation>
    <scope>NUCLEOTIDE SEQUENCE [LARGE SCALE GENOMIC DNA]</scope>
    <source>
        <strain evidence="19">JCM 10179 / CIP 106290 / LMG 19151 / DSS12</strain>
    </source>
</reference>
<keyword evidence="12" id="KW-0511">Multifunctional enzyme</keyword>
<dbReference type="SUPFAM" id="SSF53927">
    <property type="entry name" value="Cytidine deaminase-like"/>
    <property type="match status" value="1"/>
</dbReference>
<feature type="binding site" evidence="16">
    <location>
        <position position="83"/>
    </location>
    <ligand>
        <name>Zn(2+)</name>
        <dbReference type="ChEBI" id="CHEBI:29105"/>
        <note>catalytic</note>
    </ligand>
</feature>
<dbReference type="InterPro" id="IPR050765">
    <property type="entry name" value="Riboflavin_Biosynth_HTPR"/>
</dbReference>
<evidence type="ECO:0000256" key="2">
    <source>
        <dbReference type="ARBA" id="ARBA00004882"/>
    </source>
</evidence>
<dbReference type="STRING" id="637905.SVI_3198"/>
<dbReference type="SUPFAM" id="SSF53597">
    <property type="entry name" value="Dihydrofolate reductase-like"/>
    <property type="match status" value="1"/>
</dbReference>
<feature type="binding site" evidence="16">
    <location>
        <position position="92"/>
    </location>
    <ligand>
        <name>Zn(2+)</name>
        <dbReference type="ChEBI" id="CHEBI:29105"/>
        <note>catalytic</note>
    </ligand>
</feature>
<evidence type="ECO:0000256" key="7">
    <source>
        <dbReference type="ARBA" id="ARBA00022723"/>
    </source>
</evidence>
<feature type="binding site" evidence="15">
    <location>
        <position position="310"/>
    </location>
    <ligand>
        <name>substrate</name>
    </ligand>
</feature>
<dbReference type="InterPro" id="IPR016192">
    <property type="entry name" value="APOBEC/CMP_deaminase_Zn-bd"/>
</dbReference>
<dbReference type="HOGENOM" id="CLU_036590_1_2_6"/>
<evidence type="ECO:0000256" key="9">
    <source>
        <dbReference type="ARBA" id="ARBA00022833"/>
    </source>
</evidence>
<dbReference type="PROSITE" id="PS51747">
    <property type="entry name" value="CYT_DCMP_DEAMINASES_2"/>
    <property type="match status" value="1"/>
</dbReference>
<evidence type="ECO:0000256" key="5">
    <source>
        <dbReference type="ARBA" id="ARBA00007417"/>
    </source>
</evidence>
<feature type="binding site" evidence="15">
    <location>
        <begin position="312"/>
        <end position="318"/>
    </location>
    <ligand>
        <name>NADP(+)</name>
        <dbReference type="ChEBI" id="CHEBI:58349"/>
    </ligand>
</feature>
<dbReference type="KEGG" id="svo:SVI_3198"/>
<dbReference type="CDD" id="cd01284">
    <property type="entry name" value="Riboflavin_deaminase-reductase"/>
    <property type="match status" value="1"/>
</dbReference>
<evidence type="ECO:0000256" key="16">
    <source>
        <dbReference type="PIRSR" id="PIRSR006769-3"/>
    </source>
</evidence>
<feature type="binding site" evidence="15">
    <location>
        <position position="212"/>
    </location>
    <ligand>
        <name>substrate</name>
    </ligand>
</feature>
<accession>D4ZAX4</accession>
<keyword evidence="9 13" id="KW-0862">Zinc</keyword>
<dbReference type="GO" id="GO:0009231">
    <property type="term" value="P:riboflavin biosynthetic process"/>
    <property type="evidence" value="ECO:0007669"/>
    <property type="project" value="UniProtKB-UniPathway"/>
</dbReference>
<evidence type="ECO:0000256" key="10">
    <source>
        <dbReference type="ARBA" id="ARBA00022857"/>
    </source>
</evidence>
<dbReference type="PANTHER" id="PTHR38011">
    <property type="entry name" value="DIHYDROFOLATE REDUCTASE FAMILY PROTEIN (AFU_ORTHOLOGUE AFUA_8G06820)"/>
    <property type="match status" value="1"/>
</dbReference>
<keyword evidence="11 13" id="KW-0560">Oxidoreductase</keyword>
<dbReference type="EC" id="1.1.1.193" evidence="13"/>
<evidence type="ECO:0000256" key="15">
    <source>
        <dbReference type="PIRSR" id="PIRSR006769-2"/>
    </source>
</evidence>
<feature type="binding site" evidence="15">
    <location>
        <position position="176"/>
    </location>
    <ligand>
        <name>substrate</name>
    </ligand>
</feature>
<feature type="domain" description="CMP/dCMP-type deaminase" evidence="17">
    <location>
        <begin position="4"/>
        <end position="131"/>
    </location>
</feature>
<comment type="pathway">
    <text evidence="3 13">Cofactor biosynthesis; riboflavin biosynthesis; 5-amino-6-(D-ribitylamino)uracil from GTP: step 3/4.</text>
</comment>
<evidence type="ECO:0000256" key="6">
    <source>
        <dbReference type="ARBA" id="ARBA00022619"/>
    </source>
</evidence>
<evidence type="ECO:0000256" key="3">
    <source>
        <dbReference type="ARBA" id="ARBA00004910"/>
    </source>
</evidence>
<gene>
    <name evidence="18" type="primary">ribD</name>
    <name evidence="18" type="ordered locus">SVI_3198</name>
</gene>
<dbReference type="Pfam" id="PF00383">
    <property type="entry name" value="dCMP_cyt_deam_1"/>
    <property type="match status" value="1"/>
</dbReference>
<dbReference type="UniPathway" id="UPA00275">
    <property type="reaction ID" value="UER00401"/>
</dbReference>
<dbReference type="Gene3D" id="3.40.430.10">
    <property type="entry name" value="Dihydrofolate Reductase, subunit A"/>
    <property type="match status" value="1"/>
</dbReference>
<keyword evidence="19" id="KW-1185">Reference proteome</keyword>
<keyword evidence="10 13" id="KW-0521">NADP</keyword>
<comment type="catalytic activity">
    <reaction evidence="13">
        <text>5-amino-6-(5-phospho-D-ribitylamino)uracil + NADP(+) = 5-amino-6-(5-phospho-D-ribosylamino)uracil + NADPH + H(+)</text>
        <dbReference type="Rhea" id="RHEA:17845"/>
        <dbReference type="ChEBI" id="CHEBI:15378"/>
        <dbReference type="ChEBI" id="CHEBI:57783"/>
        <dbReference type="ChEBI" id="CHEBI:58349"/>
        <dbReference type="ChEBI" id="CHEBI:58421"/>
        <dbReference type="ChEBI" id="CHEBI:58453"/>
        <dbReference type="EC" id="1.1.1.193"/>
    </reaction>
</comment>
<evidence type="ECO:0000256" key="11">
    <source>
        <dbReference type="ARBA" id="ARBA00023002"/>
    </source>
</evidence>
<evidence type="ECO:0000256" key="4">
    <source>
        <dbReference type="ARBA" id="ARBA00005259"/>
    </source>
</evidence>
<feature type="binding site" evidence="15">
    <location>
        <position position="192"/>
    </location>
    <ligand>
        <name>substrate</name>
    </ligand>
</feature>
<dbReference type="PIRSF" id="PIRSF006769">
    <property type="entry name" value="RibD"/>
    <property type="match status" value="1"/>
</dbReference>
<feature type="binding site" evidence="15">
    <location>
        <position position="215"/>
    </location>
    <ligand>
        <name>substrate</name>
    </ligand>
</feature>
<dbReference type="InterPro" id="IPR016193">
    <property type="entry name" value="Cytidine_deaminase-like"/>
</dbReference>
<comment type="catalytic activity">
    <reaction evidence="13">
        <text>2,5-diamino-6-hydroxy-4-(5-phosphoribosylamino)-pyrimidine + H2O + H(+) = 5-amino-6-(5-phospho-D-ribosylamino)uracil + NH4(+)</text>
        <dbReference type="Rhea" id="RHEA:21868"/>
        <dbReference type="ChEBI" id="CHEBI:15377"/>
        <dbReference type="ChEBI" id="CHEBI:15378"/>
        <dbReference type="ChEBI" id="CHEBI:28938"/>
        <dbReference type="ChEBI" id="CHEBI:58453"/>
        <dbReference type="ChEBI" id="CHEBI:58614"/>
        <dbReference type="EC" id="3.5.4.26"/>
    </reaction>
</comment>
<dbReference type="EC" id="3.5.4.26" evidence="13"/>
<sequence>MWSIEDTEFMSRAIKLARRGLYTTRPNPCVGCVITLDDQILGEGFHIQAGGPHAEVHALAMATKRASQAALKGATAYVTLEPCSHYGRTPPCAEALIKHGISRVVVAVEDPNPQVSGRGIKMLRDAGIEVDVGLLSDEAAGINPGFMKRMERGLPWVTVKLASSLDGKTALSNGASKWITGPESRRDVQRLRARNEALVTGIETVLLDDPCLNVRHSELGLLSEQVDADSLHQPLRVVLDSRARLTSTAKLFTVTSPILLVSCIDYPQAEKDTWPQHVSGLILASDNDGRVELTALFAHLGKTYNSVLIEAGATLAGSVISQNHADELILYQAMKILGSNGRNLISLPDYTDMADIPSVELIDERKLGGDTRLTLKIRS</sequence>